<keyword evidence="6" id="KW-0963">Cytoplasm</keyword>
<comment type="similarity">
    <text evidence="3">Belongs to the peptidase S9C family.</text>
</comment>
<proteinExistence type="inferred from homology"/>
<dbReference type="EMBL" id="CP144692">
    <property type="protein sequence ID" value="WVY96814.1"/>
    <property type="molecule type" value="Genomic_DNA"/>
</dbReference>
<protein>
    <recommendedName>
        <fullName evidence="5">acylaminoacyl-peptidase</fullName>
        <ecNumber evidence="5">3.4.19.1</ecNumber>
    </recommendedName>
</protein>
<dbReference type="EC" id="3.4.19.1" evidence="5"/>
<evidence type="ECO:0000259" key="9">
    <source>
        <dbReference type="Pfam" id="PF00326"/>
    </source>
</evidence>
<evidence type="ECO:0000313" key="11">
    <source>
        <dbReference type="EMBL" id="WVY96814.1"/>
    </source>
</evidence>
<dbReference type="FunFam" id="3.40.50.1820:FF:000146">
    <property type="entry name" value="Acylamino-acid-releasing enzyme"/>
    <property type="match status" value="1"/>
</dbReference>
<evidence type="ECO:0000256" key="1">
    <source>
        <dbReference type="ARBA" id="ARBA00000721"/>
    </source>
</evidence>
<evidence type="ECO:0000256" key="6">
    <source>
        <dbReference type="ARBA" id="ARBA00022490"/>
    </source>
</evidence>
<dbReference type="InterPro" id="IPR045550">
    <property type="entry name" value="AARE_N"/>
</dbReference>
<dbReference type="SUPFAM" id="SSF82171">
    <property type="entry name" value="DPP6 N-terminal domain-like"/>
    <property type="match status" value="1"/>
</dbReference>
<feature type="domain" description="Acylamino-acid-releasing enzyme N-terminal" evidence="10">
    <location>
        <begin position="424"/>
        <end position="544"/>
    </location>
</feature>
<evidence type="ECO:0000256" key="4">
    <source>
        <dbReference type="ARBA" id="ARBA00011881"/>
    </source>
</evidence>
<dbReference type="GO" id="GO:0006508">
    <property type="term" value="P:proteolysis"/>
    <property type="evidence" value="ECO:0007669"/>
    <property type="project" value="InterPro"/>
</dbReference>
<keyword evidence="7" id="KW-0378">Hydrolase</keyword>
<evidence type="ECO:0000313" key="12">
    <source>
        <dbReference type="Proteomes" id="UP001374535"/>
    </source>
</evidence>
<dbReference type="InterPro" id="IPR029058">
    <property type="entry name" value="AB_hydrolase_fold"/>
</dbReference>
<feature type="domain" description="Acylamino-acid-releasing enzyme N-terminal" evidence="10">
    <location>
        <begin position="26"/>
        <end position="383"/>
    </location>
</feature>
<evidence type="ECO:0000256" key="7">
    <source>
        <dbReference type="ARBA" id="ARBA00022801"/>
    </source>
</evidence>
<dbReference type="SUPFAM" id="SSF53474">
    <property type="entry name" value="alpha/beta-Hydrolases"/>
    <property type="match status" value="1"/>
</dbReference>
<dbReference type="InterPro" id="IPR001375">
    <property type="entry name" value="Peptidase_S9_cat"/>
</dbReference>
<comment type="subunit">
    <text evidence="4">Homotetramer.</text>
</comment>
<dbReference type="GO" id="GO:0008242">
    <property type="term" value="F:omega peptidase activity"/>
    <property type="evidence" value="ECO:0007669"/>
    <property type="project" value="UniProtKB-EC"/>
</dbReference>
<dbReference type="InterPro" id="IPR002471">
    <property type="entry name" value="Pept_S9_AS"/>
</dbReference>
<dbReference type="Pfam" id="PF00326">
    <property type="entry name" value="Peptidase_S9"/>
    <property type="match status" value="1"/>
</dbReference>
<feature type="domain" description="Peptidase S9 prolyl oligopeptidase catalytic" evidence="9">
    <location>
        <begin position="672"/>
        <end position="888"/>
    </location>
</feature>
<dbReference type="PANTHER" id="PTHR42776:SF23">
    <property type="entry name" value="ACYLAMINOACYL-PEPTIDASE"/>
    <property type="match status" value="1"/>
</dbReference>
<organism evidence="11 12">
    <name type="scientific">Vigna mungo</name>
    <name type="common">Black gram</name>
    <name type="synonym">Phaseolus mungo</name>
    <dbReference type="NCBI Taxonomy" id="3915"/>
    <lineage>
        <taxon>Eukaryota</taxon>
        <taxon>Viridiplantae</taxon>
        <taxon>Streptophyta</taxon>
        <taxon>Embryophyta</taxon>
        <taxon>Tracheophyta</taxon>
        <taxon>Spermatophyta</taxon>
        <taxon>Magnoliopsida</taxon>
        <taxon>eudicotyledons</taxon>
        <taxon>Gunneridae</taxon>
        <taxon>Pentapetalae</taxon>
        <taxon>rosids</taxon>
        <taxon>fabids</taxon>
        <taxon>Fabales</taxon>
        <taxon>Fabaceae</taxon>
        <taxon>Papilionoideae</taxon>
        <taxon>50 kb inversion clade</taxon>
        <taxon>NPAAA clade</taxon>
        <taxon>indigoferoid/millettioid clade</taxon>
        <taxon>Phaseoleae</taxon>
        <taxon>Vigna</taxon>
    </lineage>
</organism>
<accession>A0AAQ3MTW7</accession>
<dbReference type="Gene3D" id="3.40.50.1820">
    <property type="entry name" value="alpha/beta hydrolase"/>
    <property type="match status" value="1"/>
</dbReference>
<evidence type="ECO:0000256" key="5">
    <source>
        <dbReference type="ARBA" id="ARBA00012917"/>
    </source>
</evidence>
<gene>
    <name evidence="11" type="ORF">V8G54_028965</name>
</gene>
<evidence type="ECO:0000256" key="2">
    <source>
        <dbReference type="ARBA" id="ARBA00004496"/>
    </source>
</evidence>
<feature type="chain" id="PRO_5043001734" description="acylaminoacyl-peptidase" evidence="8">
    <location>
        <begin position="18"/>
        <end position="900"/>
    </location>
</feature>
<keyword evidence="12" id="KW-1185">Reference proteome</keyword>
<dbReference type="AlphaFoldDB" id="A0AAQ3MTW7"/>
<name>A0AAQ3MTW7_VIGMU</name>
<sequence>MPLFIHVLHYIISHLLCTKVLIPCLEMHKEAEDDYAHLSSLLQEFTRIPNIDKAWLFSSPGLHLQGMFAVSQSDLLANTRRTSIMSCNILKERDSSVKFLWAPFPIEMSGVSMIVPSPSGSKLLVIRNPENEAACCFQIWSSSRMEKEFHIPQSLHGSVYNDGWFEGVSWNTNETCVAYIAEGPSPAQLTFNGLGGFKIDGCADKDSGYWKCQGDWEEDWGETYAGKRQPALFVININSGEVQEVKGIDKSLSIGQVVWAPFTEGSEQYLVFVGWSSKPRKLGIKYCSNRPCALYAVRLRALHHESKSNEPVLQSTEEFHVLNLTQTISSAFFPRFSPDGKFLVFLSARSAVDSGVHNATNSLHRIDWLTNGKPFQSSKIYDISEPCFAFSSSTFIIYTGFKSKLLDTPGHVVFHLSFQSILEIPIVMCAEDGCFPGLYCTTLHSNPWLSDNCTMIISSIWHSSEVLLSVNVLSGEIVHISPADPNFSWNLLTLDGNNIVAISSSPVDFAQIWYGKAIKKETNNTTWSWSNISSPIFRCSDKVRSLLSSLQSSILRISVKDAHDGQTKGFQVILVSFSWIFSAKLNDLMKFQICFNLYLYILRIQLIRTKFTIENHTLIVPSTSPQHALSPPCATKPFEAIFVSSKTNSKIEFDPLIVILHGGPQDVSLSYFSKYLAFLSTVGYSLLIVNYRGSLGFGEEALQSLPGNVGSQDVNDVLSAIDHVINLGLASPSKITVMGISHGGFLTTQLIGQAPDKFVAAAAINPVCNLALMIGTTDIPDWCYVEACGTTARNCFTEPPSADDLTLLYNKSPISHVSKVKAPTLFLLGAQDVRVPIYDGLQYARALKEKGVDVKIIMFQNDVHALKRPQSDMESFLNIGVWFNKYCKYGASESQDFLKT</sequence>
<evidence type="ECO:0000259" key="10">
    <source>
        <dbReference type="Pfam" id="PF19283"/>
    </source>
</evidence>
<keyword evidence="8" id="KW-0732">Signal</keyword>
<dbReference type="Pfam" id="PF19283">
    <property type="entry name" value="APEH_N"/>
    <property type="match status" value="2"/>
</dbReference>
<comment type="catalytic activity">
    <reaction evidence="1">
        <text>Cleavage of an N-acetyl or N-formyl amino acid from the N-terminus of a polypeptide.</text>
        <dbReference type="EC" id="3.4.19.1"/>
    </reaction>
</comment>
<reference evidence="11 12" key="1">
    <citation type="journal article" date="2023" name="Life. Sci Alliance">
        <title>Evolutionary insights into 3D genome organization and epigenetic landscape of Vigna mungo.</title>
        <authorList>
            <person name="Junaid A."/>
            <person name="Singh B."/>
            <person name="Bhatia S."/>
        </authorList>
    </citation>
    <scope>NUCLEOTIDE SEQUENCE [LARGE SCALE GENOMIC DNA]</scope>
    <source>
        <strain evidence="11">Urdbean</strain>
    </source>
</reference>
<dbReference type="Proteomes" id="UP001374535">
    <property type="component" value="Chromosome 9"/>
</dbReference>
<comment type="subcellular location">
    <subcellularLocation>
        <location evidence="2">Cytoplasm</location>
    </subcellularLocation>
</comment>
<dbReference type="PROSITE" id="PS00708">
    <property type="entry name" value="PRO_ENDOPEP_SER"/>
    <property type="match status" value="1"/>
</dbReference>
<dbReference type="PANTHER" id="PTHR42776">
    <property type="entry name" value="SERINE PEPTIDASE S9 FAMILY MEMBER"/>
    <property type="match status" value="1"/>
</dbReference>
<dbReference type="GO" id="GO:0005737">
    <property type="term" value="C:cytoplasm"/>
    <property type="evidence" value="ECO:0007669"/>
    <property type="project" value="UniProtKB-SubCell"/>
</dbReference>
<evidence type="ECO:0000256" key="8">
    <source>
        <dbReference type="SAM" id="SignalP"/>
    </source>
</evidence>
<dbReference type="GO" id="GO:0004252">
    <property type="term" value="F:serine-type endopeptidase activity"/>
    <property type="evidence" value="ECO:0007669"/>
    <property type="project" value="InterPro"/>
</dbReference>
<evidence type="ECO:0000256" key="3">
    <source>
        <dbReference type="ARBA" id="ARBA00010040"/>
    </source>
</evidence>
<feature type="signal peptide" evidence="8">
    <location>
        <begin position="1"/>
        <end position="17"/>
    </location>
</feature>